<dbReference type="InParanoid" id="F4RA93"/>
<gene>
    <name evidence="2" type="ORF">MELLADRAFT_93401</name>
</gene>
<dbReference type="EMBL" id="GL883094">
    <property type="protein sequence ID" value="EGG10819.1"/>
    <property type="molecule type" value="Genomic_DNA"/>
</dbReference>
<sequence>MKNHFRHSQTPKHLEAVARFEAHVAAQHAILPGINAGNPPSPAATNHQLELLDDETSNHDSDPPERPPTPISYLRALEMAEITYASSDEDSDLEADVHKIAEAFWAMEAEDGARDDELLDDTALETHARAVPESSEWYPFKRKEVSPTIGLASSGGV</sequence>
<dbReference type="GeneID" id="18936560"/>
<dbReference type="VEuPathDB" id="FungiDB:MELLADRAFT_93401"/>
<dbReference type="AlphaFoldDB" id="F4RA93"/>
<name>F4RA93_MELLP</name>
<evidence type="ECO:0000256" key="1">
    <source>
        <dbReference type="SAM" id="MobiDB-lite"/>
    </source>
</evidence>
<keyword evidence="3" id="KW-1185">Reference proteome</keyword>
<evidence type="ECO:0000313" key="3">
    <source>
        <dbReference type="Proteomes" id="UP000001072"/>
    </source>
</evidence>
<dbReference type="RefSeq" id="XP_007406288.1">
    <property type="nucleotide sequence ID" value="XM_007406226.1"/>
</dbReference>
<dbReference type="HOGENOM" id="CLU_091779_0_0_1"/>
<accession>F4RA93</accession>
<protein>
    <submittedName>
        <fullName evidence="2">Uncharacterized protein</fullName>
    </submittedName>
</protein>
<reference evidence="3" key="1">
    <citation type="journal article" date="2011" name="Proc. Natl. Acad. Sci. U.S.A.">
        <title>Obligate biotrophy features unraveled by the genomic analysis of rust fungi.</title>
        <authorList>
            <person name="Duplessis S."/>
            <person name="Cuomo C.A."/>
            <person name="Lin Y.-C."/>
            <person name="Aerts A."/>
            <person name="Tisserant E."/>
            <person name="Veneault-Fourrey C."/>
            <person name="Joly D.L."/>
            <person name="Hacquard S."/>
            <person name="Amselem J."/>
            <person name="Cantarel B.L."/>
            <person name="Chiu R."/>
            <person name="Coutinho P.M."/>
            <person name="Feau N."/>
            <person name="Field M."/>
            <person name="Frey P."/>
            <person name="Gelhaye E."/>
            <person name="Goldberg J."/>
            <person name="Grabherr M.G."/>
            <person name="Kodira C.D."/>
            <person name="Kohler A."/>
            <person name="Kuees U."/>
            <person name="Lindquist E.A."/>
            <person name="Lucas S.M."/>
            <person name="Mago R."/>
            <person name="Mauceli E."/>
            <person name="Morin E."/>
            <person name="Murat C."/>
            <person name="Pangilinan J.L."/>
            <person name="Park R."/>
            <person name="Pearson M."/>
            <person name="Quesneville H."/>
            <person name="Rouhier N."/>
            <person name="Sakthikumar S."/>
            <person name="Salamov A.A."/>
            <person name="Schmutz J."/>
            <person name="Selles B."/>
            <person name="Shapiro H."/>
            <person name="Tanguay P."/>
            <person name="Tuskan G.A."/>
            <person name="Henrissat B."/>
            <person name="Van de Peer Y."/>
            <person name="Rouze P."/>
            <person name="Ellis J.G."/>
            <person name="Dodds P.N."/>
            <person name="Schein J.E."/>
            <person name="Zhong S."/>
            <person name="Hamelin R.C."/>
            <person name="Grigoriev I.V."/>
            <person name="Szabo L.J."/>
            <person name="Martin F."/>
        </authorList>
    </citation>
    <scope>NUCLEOTIDE SEQUENCE [LARGE SCALE GENOMIC DNA]</scope>
    <source>
        <strain evidence="3">98AG31 / pathotype 3-4-7</strain>
    </source>
</reference>
<proteinExistence type="predicted"/>
<organism evidence="3">
    <name type="scientific">Melampsora larici-populina (strain 98AG31 / pathotype 3-4-7)</name>
    <name type="common">Poplar leaf rust fungus</name>
    <dbReference type="NCBI Taxonomy" id="747676"/>
    <lineage>
        <taxon>Eukaryota</taxon>
        <taxon>Fungi</taxon>
        <taxon>Dikarya</taxon>
        <taxon>Basidiomycota</taxon>
        <taxon>Pucciniomycotina</taxon>
        <taxon>Pucciniomycetes</taxon>
        <taxon>Pucciniales</taxon>
        <taxon>Melampsoraceae</taxon>
        <taxon>Melampsora</taxon>
    </lineage>
</organism>
<feature type="compositionally biased region" description="Basic and acidic residues" evidence="1">
    <location>
        <begin position="56"/>
        <end position="65"/>
    </location>
</feature>
<feature type="region of interest" description="Disordered" evidence="1">
    <location>
        <begin position="51"/>
        <end position="70"/>
    </location>
</feature>
<dbReference type="KEGG" id="mlr:MELLADRAFT_93401"/>
<dbReference type="Proteomes" id="UP000001072">
    <property type="component" value="Unassembled WGS sequence"/>
</dbReference>
<evidence type="ECO:0000313" key="2">
    <source>
        <dbReference type="EMBL" id="EGG10819.1"/>
    </source>
</evidence>